<name>B5CQ23_9FIRM</name>
<accession>B5CQ23</accession>
<keyword evidence="2" id="KW-1185">Reference proteome</keyword>
<evidence type="ECO:0000313" key="1">
    <source>
        <dbReference type="EMBL" id="EDY32624.1"/>
    </source>
</evidence>
<dbReference type="AlphaFoldDB" id="B5CQ23"/>
<evidence type="ECO:0008006" key="3">
    <source>
        <dbReference type="Google" id="ProtNLM"/>
    </source>
</evidence>
<organism evidence="1 2">
    <name type="scientific">[Ruminococcus] lactaris ATCC 29176</name>
    <dbReference type="NCBI Taxonomy" id="471875"/>
    <lineage>
        <taxon>Bacteria</taxon>
        <taxon>Bacillati</taxon>
        <taxon>Bacillota</taxon>
        <taxon>Clostridia</taxon>
        <taxon>Lachnospirales</taxon>
        <taxon>Lachnospiraceae</taxon>
        <taxon>Mediterraneibacter</taxon>
    </lineage>
</organism>
<reference evidence="1 2" key="1">
    <citation type="submission" date="2008-08" db="EMBL/GenBank/DDBJ databases">
        <title>Draft genome sequence of Ruminococcus lactaris ATCC 29176.</title>
        <authorList>
            <person name="Sudarsanam P."/>
            <person name="Ley R."/>
            <person name="Guruge J."/>
            <person name="Turnbaugh P.J."/>
            <person name="Mahowald M."/>
            <person name="Liep D."/>
            <person name="Gordon J."/>
        </authorList>
    </citation>
    <scope>NUCLEOTIDE SEQUENCE [LARGE SCALE GENOMIC DNA]</scope>
    <source>
        <strain evidence="1 2">ATCC 29176</strain>
    </source>
</reference>
<dbReference type="RefSeq" id="WP_005611403.1">
    <property type="nucleotide sequence ID" value="NZ_CP102292.1"/>
</dbReference>
<dbReference type="EMBL" id="ABOU02000035">
    <property type="protein sequence ID" value="EDY32624.1"/>
    <property type="molecule type" value="Genomic_DNA"/>
</dbReference>
<gene>
    <name evidence="1" type="ORF">RUMLAC_01568</name>
</gene>
<dbReference type="HOGENOM" id="CLU_142888_1_0_9"/>
<comment type="caution">
    <text evidence="1">The sequence shown here is derived from an EMBL/GenBank/DDBJ whole genome shotgun (WGS) entry which is preliminary data.</text>
</comment>
<dbReference type="GeneID" id="77332976"/>
<sequence>MFFVEQPSHIETVVKLVRKTPDAYIDLKVDMDELDLTASEAKATYQEIKDYIVKKHGVKVSSLYIAQIKQKHGIIERDCYNKSKAEEAKVPQCTPEKEKLIEEALRYFKMIP</sequence>
<dbReference type="Proteomes" id="UP000003254">
    <property type="component" value="Unassembled WGS sequence"/>
</dbReference>
<reference evidence="1 2" key="2">
    <citation type="submission" date="2008-08" db="EMBL/GenBank/DDBJ databases">
        <authorList>
            <person name="Fulton L."/>
            <person name="Clifton S."/>
            <person name="Fulton B."/>
            <person name="Xu J."/>
            <person name="Minx P."/>
            <person name="Pepin K.H."/>
            <person name="Johnson M."/>
            <person name="Bhonagiri V."/>
            <person name="Nash W.E."/>
            <person name="Mardis E.R."/>
            <person name="Wilson R.K."/>
        </authorList>
    </citation>
    <scope>NUCLEOTIDE SEQUENCE [LARGE SCALE GENOMIC DNA]</scope>
    <source>
        <strain evidence="1 2">ATCC 29176</strain>
    </source>
</reference>
<evidence type="ECO:0000313" key="2">
    <source>
        <dbReference type="Proteomes" id="UP000003254"/>
    </source>
</evidence>
<dbReference type="eggNOG" id="COG2265">
    <property type="taxonomic scope" value="Bacteria"/>
</dbReference>
<proteinExistence type="predicted"/>
<protein>
    <recommendedName>
        <fullName evidence="3">23S rRNA methyltransferase</fullName>
    </recommendedName>
</protein>